<comment type="similarity">
    <text evidence="2">Belongs to the GtrA family.</text>
</comment>
<evidence type="ECO:0000256" key="6">
    <source>
        <dbReference type="SAM" id="Phobius"/>
    </source>
</evidence>
<dbReference type="GO" id="GO:0005886">
    <property type="term" value="C:plasma membrane"/>
    <property type="evidence" value="ECO:0007669"/>
    <property type="project" value="TreeGrafter"/>
</dbReference>
<comment type="subcellular location">
    <subcellularLocation>
        <location evidence="1">Membrane</location>
        <topology evidence="1">Multi-pass membrane protein</topology>
    </subcellularLocation>
</comment>
<dbReference type="OrthoDB" id="9811884at2"/>
<evidence type="ECO:0000256" key="2">
    <source>
        <dbReference type="ARBA" id="ARBA00009399"/>
    </source>
</evidence>
<reference evidence="8 9" key="1">
    <citation type="submission" date="2018-03" db="EMBL/GenBank/DDBJ databases">
        <title>Whole genome sequencing of Histamine producing bacteria.</title>
        <authorList>
            <person name="Butler K."/>
        </authorList>
    </citation>
    <scope>NUCLEOTIDE SEQUENCE [LARGE SCALE GENOMIC DNA]</scope>
    <source>
        <strain evidence="8 9">DSM 19138</strain>
    </source>
</reference>
<feature type="domain" description="GtrA/DPMS transmembrane" evidence="7">
    <location>
        <begin position="11"/>
        <end position="139"/>
    </location>
</feature>
<gene>
    <name evidence="8" type="ORF">C9J01_01690</name>
</gene>
<dbReference type="Proteomes" id="UP000241346">
    <property type="component" value="Unassembled WGS sequence"/>
</dbReference>
<protein>
    <submittedName>
        <fullName evidence="8">GtrA family protein</fullName>
    </submittedName>
</protein>
<evidence type="ECO:0000256" key="1">
    <source>
        <dbReference type="ARBA" id="ARBA00004141"/>
    </source>
</evidence>
<feature type="transmembrane region" description="Helical" evidence="6">
    <location>
        <begin position="12"/>
        <end position="31"/>
    </location>
</feature>
<evidence type="ECO:0000256" key="3">
    <source>
        <dbReference type="ARBA" id="ARBA00022692"/>
    </source>
</evidence>
<keyword evidence="5 6" id="KW-0472">Membrane</keyword>
<dbReference type="RefSeq" id="WP_107296374.1">
    <property type="nucleotide sequence ID" value="NZ_PYMB01000001.1"/>
</dbReference>
<evidence type="ECO:0000259" key="7">
    <source>
        <dbReference type="Pfam" id="PF04138"/>
    </source>
</evidence>
<feature type="transmembrane region" description="Helical" evidence="6">
    <location>
        <begin position="113"/>
        <end position="133"/>
    </location>
</feature>
<dbReference type="InterPro" id="IPR051401">
    <property type="entry name" value="GtrA_CellWall_Glycosyl"/>
</dbReference>
<dbReference type="GO" id="GO:0000271">
    <property type="term" value="P:polysaccharide biosynthetic process"/>
    <property type="evidence" value="ECO:0007669"/>
    <property type="project" value="InterPro"/>
</dbReference>
<dbReference type="InterPro" id="IPR007267">
    <property type="entry name" value="GtrA_DPMS_TM"/>
</dbReference>
<proteinExistence type="inferred from homology"/>
<keyword evidence="4 6" id="KW-1133">Transmembrane helix</keyword>
<dbReference type="Pfam" id="PF04138">
    <property type="entry name" value="GtrA_DPMS_TM"/>
    <property type="match status" value="1"/>
</dbReference>
<sequence length="145" mass="16466">MNQSKNRRFLKFAIVGAGGFFVDIVVTYILSQFVMAEVARGAAFWVAASSNWWLNRQFTFSSSQQERPLKQWIQFLSASSIGFLPNWGCYWILMNSDIGPATSLILSVDVSTWWPYLAMVPGILLGMGVNFLLSDRWVFRLAAIR</sequence>
<organism evidence="8 9">
    <name type="scientific">Photobacterium rosenbergii</name>
    <dbReference type="NCBI Taxonomy" id="294936"/>
    <lineage>
        <taxon>Bacteria</taxon>
        <taxon>Pseudomonadati</taxon>
        <taxon>Pseudomonadota</taxon>
        <taxon>Gammaproteobacteria</taxon>
        <taxon>Vibrionales</taxon>
        <taxon>Vibrionaceae</taxon>
        <taxon>Photobacterium</taxon>
    </lineage>
</organism>
<dbReference type="EMBL" id="PYMB01000001">
    <property type="protein sequence ID" value="PSW15756.1"/>
    <property type="molecule type" value="Genomic_DNA"/>
</dbReference>
<accession>A0A2T3NJR4</accession>
<dbReference type="AlphaFoldDB" id="A0A2T3NJR4"/>
<dbReference type="PANTHER" id="PTHR38459">
    <property type="entry name" value="PROPHAGE BACTOPRENOL-LINKED GLUCOSE TRANSLOCASE HOMOLOG"/>
    <property type="match status" value="1"/>
</dbReference>
<name>A0A2T3NJR4_9GAMM</name>
<evidence type="ECO:0000313" key="9">
    <source>
        <dbReference type="Proteomes" id="UP000241346"/>
    </source>
</evidence>
<comment type="caution">
    <text evidence="8">The sequence shown here is derived from an EMBL/GenBank/DDBJ whole genome shotgun (WGS) entry which is preliminary data.</text>
</comment>
<evidence type="ECO:0000256" key="4">
    <source>
        <dbReference type="ARBA" id="ARBA00022989"/>
    </source>
</evidence>
<dbReference type="PANTHER" id="PTHR38459:SF1">
    <property type="entry name" value="PROPHAGE BACTOPRENOL-LINKED GLUCOSE TRANSLOCASE HOMOLOG"/>
    <property type="match status" value="1"/>
</dbReference>
<evidence type="ECO:0000313" key="8">
    <source>
        <dbReference type="EMBL" id="PSW15756.1"/>
    </source>
</evidence>
<evidence type="ECO:0000256" key="5">
    <source>
        <dbReference type="ARBA" id="ARBA00023136"/>
    </source>
</evidence>
<keyword evidence="3 6" id="KW-0812">Transmembrane</keyword>